<feature type="region of interest" description="Disordered" evidence="1">
    <location>
        <begin position="34"/>
        <end position="67"/>
    </location>
</feature>
<dbReference type="EMBL" id="UGRI01000001">
    <property type="protein sequence ID" value="SUA19935.1"/>
    <property type="molecule type" value="Genomic_DNA"/>
</dbReference>
<dbReference type="GO" id="GO:0016787">
    <property type="term" value="F:hydrolase activity"/>
    <property type="evidence" value="ECO:0007669"/>
    <property type="project" value="UniProtKB-KW"/>
</dbReference>
<dbReference type="Gene3D" id="3.30.1330.70">
    <property type="entry name" value="Holliday junction resolvase RusA"/>
    <property type="match status" value="1"/>
</dbReference>
<dbReference type="GO" id="GO:0006310">
    <property type="term" value="P:DNA recombination"/>
    <property type="evidence" value="ECO:0007669"/>
    <property type="project" value="InterPro"/>
</dbReference>
<name>A0A378VSG3_NEIGO</name>
<reference evidence="2" key="1">
    <citation type="submission" date="2018-06" db="EMBL/GenBank/DDBJ databases">
        <authorList>
            <consortium name="Pathogen Informatics"/>
            <person name="Doyle S."/>
        </authorList>
    </citation>
    <scope>NUCLEOTIDE SEQUENCE [LARGE SCALE GENOMIC DNA]</scope>
    <source>
        <strain evidence="2">NCTC11421</strain>
    </source>
</reference>
<dbReference type="EC" id="3.1.22.4" evidence="2"/>
<dbReference type="SUPFAM" id="SSF103084">
    <property type="entry name" value="Holliday junction resolvase RusA"/>
    <property type="match status" value="1"/>
</dbReference>
<organism evidence="2">
    <name type="scientific">Neisseria gonorrhoeae</name>
    <dbReference type="NCBI Taxonomy" id="485"/>
    <lineage>
        <taxon>Bacteria</taxon>
        <taxon>Pseudomonadati</taxon>
        <taxon>Pseudomonadota</taxon>
        <taxon>Betaproteobacteria</taxon>
        <taxon>Neisseriales</taxon>
        <taxon>Neisseriaceae</taxon>
        <taxon>Neisseria</taxon>
    </lineage>
</organism>
<sequence length="212" mass="22932">MRTCKACGGTKPLEKGFNAVPRKEGGLLLQIVQNLPQQGSPAKARGKTRGGGSRRDDGGKAARIHPRRARRLPDIGRRPVDATGRGMRVIRLILPYPVSANRYWRIWRNRAVRSAEAAAYKETVRRIAQGAGAMPSEGFVAVRLRLIPKANKDGGANKTVIDLDNALKVALDALQGVAYHNDRQVRRIAAEYGGEPVAGGGLAVEVGELDEK</sequence>
<protein>
    <submittedName>
        <fullName evidence="2">Putative phage associated protein</fullName>
        <ecNumber evidence="2">3.1.22.4</ecNumber>
    </submittedName>
</protein>
<dbReference type="GO" id="GO:0006281">
    <property type="term" value="P:DNA repair"/>
    <property type="evidence" value="ECO:0007669"/>
    <property type="project" value="InterPro"/>
</dbReference>
<dbReference type="Pfam" id="PF05866">
    <property type="entry name" value="RusA"/>
    <property type="match status" value="1"/>
</dbReference>
<dbReference type="InterPro" id="IPR036614">
    <property type="entry name" value="RusA-like_sf"/>
</dbReference>
<dbReference type="GO" id="GO:0000287">
    <property type="term" value="F:magnesium ion binding"/>
    <property type="evidence" value="ECO:0007669"/>
    <property type="project" value="InterPro"/>
</dbReference>
<dbReference type="AlphaFoldDB" id="A0A378VSG3"/>
<gene>
    <name evidence="2" type="primary">rusA_1</name>
    <name evidence="2" type="ORF">NCTC11421_00012</name>
</gene>
<proteinExistence type="predicted"/>
<evidence type="ECO:0000256" key="1">
    <source>
        <dbReference type="SAM" id="MobiDB-lite"/>
    </source>
</evidence>
<keyword evidence="2" id="KW-0378">Hydrolase</keyword>
<accession>A0A378VSG3</accession>
<evidence type="ECO:0000313" key="2">
    <source>
        <dbReference type="EMBL" id="SUA19935.1"/>
    </source>
</evidence>
<dbReference type="InterPro" id="IPR008822">
    <property type="entry name" value="Endonuclease_RusA-like"/>
</dbReference>